<evidence type="ECO:0000313" key="1">
    <source>
        <dbReference type="EMBL" id="TYC56606.1"/>
    </source>
</evidence>
<protein>
    <submittedName>
        <fullName evidence="1">Uncharacterized protein</fullName>
    </submittedName>
</protein>
<dbReference type="RefSeq" id="WP_148579344.1">
    <property type="nucleotide sequence ID" value="NZ_JAVEUW010000154.1"/>
</dbReference>
<reference evidence="1 2" key="1">
    <citation type="submission" date="2019-01" db="EMBL/GenBank/DDBJ databases">
        <title>Zoogloea oleivorans genome sequencing and assembly.</title>
        <authorList>
            <person name="Tancsics A."/>
            <person name="Farkas M."/>
            <person name="Kriszt B."/>
            <person name="Maroti G."/>
            <person name="Horvath B."/>
        </authorList>
    </citation>
    <scope>NUCLEOTIDE SEQUENCE [LARGE SCALE GENOMIC DNA]</scope>
    <source>
        <strain evidence="1 2">Buc</strain>
    </source>
</reference>
<dbReference type="EMBL" id="SDKK01000010">
    <property type="protein sequence ID" value="TYC56606.1"/>
    <property type="molecule type" value="Genomic_DNA"/>
</dbReference>
<dbReference type="Proteomes" id="UP000389128">
    <property type="component" value="Unassembled WGS sequence"/>
</dbReference>
<name>A0A6C2CS78_9RHOO</name>
<gene>
    <name evidence="1" type="ORF">ETQ85_12200</name>
</gene>
<sequence>MNDSQLQPLDATLPGTVLAAPVTDANGAVLLPAGLALTEAHLDSLRRRGIENLTVVLAIDAEELARRREKLRLRIMHLFRHTAEDPGSQALLHAILAFREGQMK</sequence>
<evidence type="ECO:0000313" key="2">
    <source>
        <dbReference type="Proteomes" id="UP000389128"/>
    </source>
</evidence>
<organism evidence="1 2">
    <name type="scientific">Zoogloea oleivorans</name>
    <dbReference type="NCBI Taxonomy" id="1552750"/>
    <lineage>
        <taxon>Bacteria</taxon>
        <taxon>Pseudomonadati</taxon>
        <taxon>Pseudomonadota</taxon>
        <taxon>Betaproteobacteria</taxon>
        <taxon>Rhodocyclales</taxon>
        <taxon>Zoogloeaceae</taxon>
        <taxon>Zoogloea</taxon>
    </lineage>
</organism>
<proteinExistence type="predicted"/>
<keyword evidence="2" id="KW-1185">Reference proteome</keyword>
<dbReference type="AlphaFoldDB" id="A0A6C2CS78"/>
<comment type="caution">
    <text evidence="1">The sequence shown here is derived from an EMBL/GenBank/DDBJ whole genome shotgun (WGS) entry which is preliminary data.</text>
</comment>
<dbReference type="OrthoDB" id="8778534at2"/>
<accession>A0A6C2CS78</accession>